<feature type="transmembrane region" description="Helical" evidence="1">
    <location>
        <begin position="33"/>
        <end position="50"/>
    </location>
</feature>
<reference evidence="2" key="2">
    <citation type="journal article" date="2021" name="PeerJ">
        <title>Extensive microbial diversity within the chicken gut microbiome revealed by metagenomics and culture.</title>
        <authorList>
            <person name="Gilroy R."/>
            <person name="Ravi A."/>
            <person name="Getino M."/>
            <person name="Pursley I."/>
            <person name="Horton D.L."/>
            <person name="Alikhan N.F."/>
            <person name="Baker D."/>
            <person name="Gharbi K."/>
            <person name="Hall N."/>
            <person name="Watson M."/>
            <person name="Adriaenssens E.M."/>
            <person name="Foster-Nyarko E."/>
            <person name="Jarju S."/>
            <person name="Secka A."/>
            <person name="Antonio M."/>
            <person name="Oren A."/>
            <person name="Chaudhuri R.R."/>
            <person name="La Ragione R."/>
            <person name="Hildebrand F."/>
            <person name="Pallen M.J."/>
        </authorList>
    </citation>
    <scope>NUCLEOTIDE SEQUENCE</scope>
    <source>
        <strain evidence="2">CHK180-2868</strain>
    </source>
</reference>
<feature type="transmembrane region" description="Helical" evidence="1">
    <location>
        <begin position="6"/>
        <end position="26"/>
    </location>
</feature>
<proteinExistence type="predicted"/>
<dbReference type="Proteomes" id="UP000824250">
    <property type="component" value="Unassembled WGS sequence"/>
</dbReference>
<reference evidence="2" key="1">
    <citation type="submission" date="2020-10" db="EMBL/GenBank/DDBJ databases">
        <authorList>
            <person name="Gilroy R."/>
        </authorList>
    </citation>
    <scope>NUCLEOTIDE SEQUENCE</scope>
    <source>
        <strain evidence="2">CHK180-2868</strain>
    </source>
</reference>
<keyword evidence="1" id="KW-1133">Transmembrane helix</keyword>
<keyword evidence="1" id="KW-0472">Membrane</keyword>
<dbReference type="AlphaFoldDB" id="A0A9D1A4H9"/>
<name>A0A9D1A4H9_9FIRM</name>
<evidence type="ECO:0000313" key="3">
    <source>
        <dbReference type="Proteomes" id="UP000824250"/>
    </source>
</evidence>
<sequence>MEGIYQWVRSLVFYLIFSTMLMNLLPDKRYEKYLRLFTGVIFLLLFFRPFTDLTGIEARIAGAFEQLSFRNDVQSLKREMEDVDQERMMRMLEGYRKAVETDLETMAETGAMECREVHAALNMDADSESFGSLTGIKIRVGPAEDFSGLSQEEKRSRRYQLNREMGDLKERIGEYYGLEEHQMEIYLEAE</sequence>
<dbReference type="InterPro" id="IPR014245">
    <property type="entry name" value="Spore_III_AF"/>
</dbReference>
<comment type="caution">
    <text evidence="2">The sequence shown here is derived from an EMBL/GenBank/DDBJ whole genome shotgun (WGS) entry which is preliminary data.</text>
</comment>
<keyword evidence="1" id="KW-0812">Transmembrane</keyword>
<accession>A0A9D1A4H9</accession>
<evidence type="ECO:0000313" key="2">
    <source>
        <dbReference type="EMBL" id="HIR05916.1"/>
    </source>
</evidence>
<evidence type="ECO:0000256" key="1">
    <source>
        <dbReference type="SAM" id="Phobius"/>
    </source>
</evidence>
<protein>
    <submittedName>
        <fullName evidence="2">Stage III sporulation protein AF</fullName>
    </submittedName>
</protein>
<organism evidence="2 3">
    <name type="scientific">Candidatus Copromonas faecavium</name>
    <name type="common">nom. illeg.</name>
    <dbReference type="NCBI Taxonomy" id="2840740"/>
    <lineage>
        <taxon>Bacteria</taxon>
        <taxon>Bacillati</taxon>
        <taxon>Bacillota</taxon>
        <taxon>Clostridia</taxon>
        <taxon>Lachnospirales</taxon>
        <taxon>Lachnospiraceae</taxon>
        <taxon>Candidatus Copromonas (nom. illeg.)</taxon>
    </lineage>
</organism>
<gene>
    <name evidence="2" type="ORF">IAB28_08135</name>
</gene>
<dbReference type="Pfam" id="PF09581">
    <property type="entry name" value="Spore_III_AF"/>
    <property type="match status" value="1"/>
</dbReference>
<dbReference type="EMBL" id="DVGC01000045">
    <property type="protein sequence ID" value="HIR05916.1"/>
    <property type="molecule type" value="Genomic_DNA"/>
</dbReference>